<accession>A0A9N9IW75</accession>
<evidence type="ECO:0000313" key="1">
    <source>
        <dbReference type="EMBL" id="CAG8749157.1"/>
    </source>
</evidence>
<proteinExistence type="predicted"/>
<keyword evidence="2" id="KW-1185">Reference proteome</keyword>
<protein>
    <submittedName>
        <fullName evidence="1">4927_t:CDS:1</fullName>
    </submittedName>
</protein>
<reference evidence="1" key="1">
    <citation type="submission" date="2021-06" db="EMBL/GenBank/DDBJ databases">
        <authorList>
            <person name="Kallberg Y."/>
            <person name="Tangrot J."/>
            <person name="Rosling A."/>
        </authorList>
    </citation>
    <scope>NUCLEOTIDE SEQUENCE</scope>
    <source>
        <strain evidence="1">UK204</strain>
    </source>
</reference>
<dbReference type="Proteomes" id="UP000789570">
    <property type="component" value="Unassembled WGS sequence"/>
</dbReference>
<gene>
    <name evidence="1" type="ORF">FCALED_LOCUS16184</name>
</gene>
<dbReference type="EMBL" id="CAJVPQ010017706">
    <property type="protein sequence ID" value="CAG8749157.1"/>
    <property type="molecule type" value="Genomic_DNA"/>
</dbReference>
<feature type="non-terminal residue" evidence="1">
    <location>
        <position position="1"/>
    </location>
</feature>
<dbReference type="AlphaFoldDB" id="A0A9N9IW75"/>
<comment type="caution">
    <text evidence="1">The sequence shown here is derived from an EMBL/GenBank/DDBJ whole genome shotgun (WGS) entry which is preliminary data.</text>
</comment>
<sequence length="95" mass="10567">TPKKAAALNEAAKTEGAIDTESRVVEHENHIAILHAEMEELLKRNKITVEKLNIALKAVFNIQHMVLNEIHSAHIIPIPKLNMPGVIDFLEDGTE</sequence>
<feature type="non-terminal residue" evidence="1">
    <location>
        <position position="95"/>
    </location>
</feature>
<evidence type="ECO:0000313" key="2">
    <source>
        <dbReference type="Proteomes" id="UP000789570"/>
    </source>
</evidence>
<name>A0A9N9IW75_9GLOM</name>
<organism evidence="1 2">
    <name type="scientific">Funneliformis caledonium</name>
    <dbReference type="NCBI Taxonomy" id="1117310"/>
    <lineage>
        <taxon>Eukaryota</taxon>
        <taxon>Fungi</taxon>
        <taxon>Fungi incertae sedis</taxon>
        <taxon>Mucoromycota</taxon>
        <taxon>Glomeromycotina</taxon>
        <taxon>Glomeromycetes</taxon>
        <taxon>Glomerales</taxon>
        <taxon>Glomeraceae</taxon>
        <taxon>Funneliformis</taxon>
    </lineage>
</organism>